<proteinExistence type="predicted"/>
<accession>A0ABX0ISW2</accession>
<evidence type="ECO:0008006" key="3">
    <source>
        <dbReference type="Google" id="ProtNLM"/>
    </source>
</evidence>
<reference evidence="1 2" key="2">
    <citation type="submission" date="2019-05" db="EMBL/GenBank/DDBJ databases">
        <authorList>
            <person name="Lianzixin W."/>
        </authorList>
    </citation>
    <scope>NUCLEOTIDE SEQUENCE [LARGE SCALE GENOMIC DNA]</scope>
    <source>
        <strain evidence="1 2">EC11</strain>
    </source>
</reference>
<reference evidence="1 2" key="3">
    <citation type="submission" date="2020-02" db="EMBL/GenBank/DDBJ databases">
        <title>Flavobacterium profundi sp. nov., isolated from a deep-sea seamount.</title>
        <authorList>
            <person name="Zhang D.-C."/>
        </authorList>
    </citation>
    <scope>NUCLEOTIDE SEQUENCE [LARGE SCALE GENOMIC DNA]</scope>
    <source>
        <strain evidence="1 2">EC11</strain>
    </source>
</reference>
<reference evidence="2" key="1">
    <citation type="submission" date="2019-05" db="EMBL/GenBank/DDBJ databases">
        <title>Flavobacterium profundi sp. nov., isolated from a deep-sea seamount.</title>
        <authorList>
            <person name="Zhang D.-C."/>
        </authorList>
    </citation>
    <scope>NUCLEOTIDE SEQUENCE [LARGE SCALE GENOMIC DNA]</scope>
    <source>
        <strain evidence="2">EC11</strain>
    </source>
</reference>
<dbReference type="EMBL" id="VEVQ02000002">
    <property type="protein sequence ID" value="NHN24954.1"/>
    <property type="molecule type" value="Genomic_DNA"/>
</dbReference>
<comment type="caution">
    <text evidence="1">The sequence shown here is derived from an EMBL/GenBank/DDBJ whole genome shotgun (WGS) entry which is preliminary data.</text>
</comment>
<organism evidence="1 2">
    <name type="scientific">Flavobacterium jejuense</name>
    <dbReference type="NCBI Taxonomy" id="1544455"/>
    <lineage>
        <taxon>Bacteria</taxon>
        <taxon>Pseudomonadati</taxon>
        <taxon>Bacteroidota</taxon>
        <taxon>Flavobacteriia</taxon>
        <taxon>Flavobacteriales</taxon>
        <taxon>Flavobacteriaceae</taxon>
        <taxon>Flavobacterium</taxon>
    </lineage>
</organism>
<protein>
    <recommendedName>
        <fullName evidence="3">Histidine kinase/HSP90-like ATPase domain-containing protein</fullName>
    </recommendedName>
</protein>
<gene>
    <name evidence="1" type="ORF">FIA58_004615</name>
</gene>
<sequence>MQKIPKTLTVEKINELYNELYRDTKTFDLLLPNSISSYDFGISSLLIQYINTWLRLRSGNLIIETKEDYSDLQDVINQDYVFPCVIMAWDNGIFDLKGNDIKHLIKPINEEIADSMQSLENFPLMNKEFKQQKGFKSLLTCFDHLPKEKGYLDCFYLNNSFIPSDEYLMNSLEDTLNYVLTFNQSAREKLLPIKKDLVSIIFELMKNTHDWARTDNNSKMLNPNNRGLLMKFVKKTKENYIENYKNHNGLKSYFDSFSTNLKDELYFIEISVFDSGIGYVNRFTSSDALPNIDEQINIVKDCLIKHNTSDKTIEKENKGIGLDKIMTVLDKKGVFILKTNNVFVFRNMKKNPYVQTQNKYEIELFDYYTFESNHFTYNHKSVGTSFTIVYPITLS</sequence>
<name>A0ABX0ISW2_9FLAO</name>
<keyword evidence="2" id="KW-1185">Reference proteome</keyword>
<dbReference type="Proteomes" id="UP000817854">
    <property type="component" value="Unassembled WGS sequence"/>
</dbReference>
<evidence type="ECO:0000313" key="2">
    <source>
        <dbReference type="Proteomes" id="UP000817854"/>
    </source>
</evidence>
<dbReference type="RefSeq" id="WP_140960530.1">
    <property type="nucleotide sequence ID" value="NZ_VEVQ02000002.1"/>
</dbReference>
<evidence type="ECO:0000313" key="1">
    <source>
        <dbReference type="EMBL" id="NHN24954.1"/>
    </source>
</evidence>